<keyword evidence="1" id="KW-0319">Glycerol metabolism</keyword>
<dbReference type="SUPFAM" id="SSF46785">
    <property type="entry name" value="Winged helix' DNA-binding domain"/>
    <property type="match status" value="1"/>
</dbReference>
<dbReference type="GO" id="GO:0006071">
    <property type="term" value="P:glycerol metabolic process"/>
    <property type="evidence" value="ECO:0007669"/>
    <property type="project" value="UniProtKB-KW"/>
</dbReference>
<dbReference type="NCBIfam" id="TIGR02431">
    <property type="entry name" value="pcaR_pcaU"/>
    <property type="match status" value="1"/>
</dbReference>
<evidence type="ECO:0000256" key="6">
    <source>
        <dbReference type="ARBA" id="ARBA00070406"/>
    </source>
</evidence>
<dbReference type="InterPro" id="IPR029016">
    <property type="entry name" value="GAF-like_dom_sf"/>
</dbReference>
<organism evidence="7 8">
    <name type="scientific">Corynebacterium pelargi</name>
    <dbReference type="NCBI Taxonomy" id="1471400"/>
    <lineage>
        <taxon>Bacteria</taxon>
        <taxon>Bacillati</taxon>
        <taxon>Actinomycetota</taxon>
        <taxon>Actinomycetes</taxon>
        <taxon>Mycobacteriales</taxon>
        <taxon>Corynebacteriaceae</taxon>
        <taxon>Corynebacterium</taxon>
    </lineage>
</organism>
<evidence type="ECO:0000256" key="5">
    <source>
        <dbReference type="ARBA" id="ARBA00058938"/>
    </source>
</evidence>
<name>A0A410W7N3_9CORY</name>
<dbReference type="SMART" id="SM00346">
    <property type="entry name" value="HTH_ICLR"/>
    <property type="match status" value="1"/>
</dbReference>
<dbReference type="InterPro" id="IPR014757">
    <property type="entry name" value="Tscrpt_reg_IclR_C"/>
</dbReference>
<dbReference type="InterPro" id="IPR050707">
    <property type="entry name" value="HTH_MetabolicPath_Reg"/>
</dbReference>
<evidence type="ECO:0000256" key="4">
    <source>
        <dbReference type="ARBA" id="ARBA00023163"/>
    </source>
</evidence>
<dbReference type="InterPro" id="IPR012794">
    <property type="entry name" value="PcaR_PcaU"/>
</dbReference>
<keyword evidence="4" id="KW-0804">Transcription</keyword>
<dbReference type="PROSITE" id="PS51078">
    <property type="entry name" value="ICLR_ED"/>
    <property type="match status" value="1"/>
</dbReference>
<reference evidence="7 8" key="1">
    <citation type="submission" date="2019-01" db="EMBL/GenBank/DDBJ databases">
        <authorList>
            <person name="Ruckert C."/>
            <person name="Busche T."/>
            <person name="Kalinowski J."/>
        </authorList>
    </citation>
    <scope>NUCLEOTIDE SEQUENCE [LARGE SCALE GENOMIC DNA]</scope>
    <source>
        <strain evidence="7 8">136/3</strain>
    </source>
</reference>
<dbReference type="AlphaFoldDB" id="A0A410W7N3"/>
<dbReference type="GO" id="GO:0046278">
    <property type="term" value="P:3,4-dihydroxybenzoate metabolic process"/>
    <property type="evidence" value="ECO:0007669"/>
    <property type="project" value="InterPro"/>
</dbReference>
<dbReference type="InterPro" id="IPR005471">
    <property type="entry name" value="Tscrpt_reg_IclR_N"/>
</dbReference>
<keyword evidence="8" id="KW-1185">Reference proteome</keyword>
<dbReference type="KEGG" id="cpeg:CPELA_03395"/>
<dbReference type="GO" id="GO:0045893">
    <property type="term" value="P:positive regulation of DNA-templated transcription"/>
    <property type="evidence" value="ECO:0007669"/>
    <property type="project" value="InterPro"/>
</dbReference>
<dbReference type="Pfam" id="PF09339">
    <property type="entry name" value="HTH_IclR"/>
    <property type="match status" value="1"/>
</dbReference>
<dbReference type="PROSITE" id="PS51077">
    <property type="entry name" value="HTH_ICLR"/>
    <property type="match status" value="1"/>
</dbReference>
<evidence type="ECO:0000313" key="8">
    <source>
        <dbReference type="Proteomes" id="UP000288929"/>
    </source>
</evidence>
<dbReference type="SUPFAM" id="SSF55781">
    <property type="entry name" value="GAF domain-like"/>
    <property type="match status" value="1"/>
</dbReference>
<dbReference type="InterPro" id="IPR036390">
    <property type="entry name" value="WH_DNA-bd_sf"/>
</dbReference>
<dbReference type="EMBL" id="CP035299">
    <property type="protein sequence ID" value="QAU51958.1"/>
    <property type="molecule type" value="Genomic_DNA"/>
</dbReference>
<evidence type="ECO:0000256" key="1">
    <source>
        <dbReference type="ARBA" id="ARBA00022798"/>
    </source>
</evidence>
<dbReference type="GO" id="GO:0003677">
    <property type="term" value="F:DNA binding"/>
    <property type="evidence" value="ECO:0007669"/>
    <property type="project" value="UniProtKB-KW"/>
</dbReference>
<dbReference type="InterPro" id="IPR036388">
    <property type="entry name" value="WH-like_DNA-bd_sf"/>
</dbReference>
<dbReference type="Gene3D" id="1.10.10.10">
    <property type="entry name" value="Winged helix-like DNA-binding domain superfamily/Winged helix DNA-binding domain"/>
    <property type="match status" value="1"/>
</dbReference>
<dbReference type="PANTHER" id="PTHR30136:SF34">
    <property type="entry name" value="TRANSCRIPTIONAL REGULATOR"/>
    <property type="match status" value="1"/>
</dbReference>
<dbReference type="GO" id="GO:0003700">
    <property type="term" value="F:DNA-binding transcription factor activity"/>
    <property type="evidence" value="ECO:0007669"/>
    <property type="project" value="TreeGrafter"/>
</dbReference>
<evidence type="ECO:0000256" key="3">
    <source>
        <dbReference type="ARBA" id="ARBA00023125"/>
    </source>
</evidence>
<accession>A0A410W7N3</accession>
<dbReference type="RefSeq" id="WP_128889466.1">
    <property type="nucleotide sequence ID" value="NZ_BMCX01000001.1"/>
</dbReference>
<dbReference type="FunFam" id="1.10.10.10:FF:000056">
    <property type="entry name" value="IclR family transcriptional regulator"/>
    <property type="match status" value="1"/>
</dbReference>
<dbReference type="Proteomes" id="UP000288929">
    <property type="component" value="Chromosome"/>
</dbReference>
<keyword evidence="3" id="KW-0238">DNA-binding</keyword>
<dbReference type="GO" id="GO:0045892">
    <property type="term" value="P:negative regulation of DNA-templated transcription"/>
    <property type="evidence" value="ECO:0007669"/>
    <property type="project" value="TreeGrafter"/>
</dbReference>
<evidence type="ECO:0000313" key="7">
    <source>
        <dbReference type="EMBL" id="QAU51958.1"/>
    </source>
</evidence>
<dbReference type="OrthoDB" id="60629at2"/>
<protein>
    <recommendedName>
        <fullName evidence="6">Glycerol operon regulatory protein</fullName>
    </recommendedName>
</protein>
<dbReference type="Gene3D" id="3.30.450.40">
    <property type="match status" value="1"/>
</dbReference>
<keyword evidence="2" id="KW-0805">Transcription regulation</keyword>
<dbReference type="Pfam" id="PF01614">
    <property type="entry name" value="IclR_C"/>
    <property type="match status" value="1"/>
</dbReference>
<evidence type="ECO:0000256" key="2">
    <source>
        <dbReference type="ARBA" id="ARBA00023015"/>
    </source>
</evidence>
<dbReference type="PANTHER" id="PTHR30136">
    <property type="entry name" value="HELIX-TURN-HELIX TRANSCRIPTIONAL REGULATOR, ICLR FAMILY"/>
    <property type="match status" value="1"/>
</dbReference>
<proteinExistence type="predicted"/>
<gene>
    <name evidence="7" type="primary">pcaR</name>
    <name evidence="7" type="ORF">CPELA_03395</name>
</gene>
<sequence>MAEVAEVQSLVRGLAVIRAFNEQHPRQTLAQVAEATGLARATARRFLHTLMAQGYASTNGSEFWLTPKVLELGYAYLSSLGLPTIAQPHIEQLSREVDESCSLSVLDGPDVVYVARAAVRKIMSTSITIGTRFPAYATSMGRVLLAGLDEKAFDAYWQATTIKAITPKTISKKSELFKVIAQVRDQGWCIVDQELELGLRSIAGPVHDHEGRLVASVNISTPYAMHEEEELRTRFLPALLNTCQAISNDLRNTTLSSPTIS</sequence>
<comment type="function">
    <text evidence="5">May be an activator protein for the gylABX operon.</text>
</comment>